<dbReference type="InterPro" id="IPR024986">
    <property type="entry name" value="Nipped-B_C"/>
</dbReference>
<feature type="region of interest" description="Disordered" evidence="11">
    <location>
        <begin position="601"/>
        <end position="620"/>
    </location>
</feature>
<dbReference type="GO" id="GO:0061775">
    <property type="term" value="F:cohesin loader activity"/>
    <property type="evidence" value="ECO:0007669"/>
    <property type="project" value="InterPro"/>
</dbReference>
<evidence type="ECO:0000256" key="10">
    <source>
        <dbReference type="RuleBase" id="RU364107"/>
    </source>
</evidence>
<dbReference type="SUPFAM" id="SSF57903">
    <property type="entry name" value="FYVE/PHD zinc finger"/>
    <property type="match status" value="1"/>
</dbReference>
<feature type="domain" description="PHD-type" evidence="12">
    <location>
        <begin position="812"/>
        <end position="861"/>
    </location>
</feature>
<keyword evidence="7 10" id="KW-0539">Nucleus</keyword>
<feature type="compositionally biased region" description="Low complexity" evidence="11">
    <location>
        <begin position="2046"/>
        <end position="2057"/>
    </location>
</feature>
<dbReference type="InterPro" id="IPR013083">
    <property type="entry name" value="Znf_RING/FYVE/PHD"/>
</dbReference>
<feature type="compositionally biased region" description="Acidic residues" evidence="11">
    <location>
        <begin position="606"/>
        <end position="620"/>
    </location>
</feature>
<keyword evidence="4 10" id="KW-0677">Repeat</keyword>
<keyword evidence="6" id="KW-0862">Zinc</keyword>
<dbReference type="PANTHER" id="PTHR21704:SF18">
    <property type="entry name" value="NIPPED-B-LIKE PROTEIN"/>
    <property type="match status" value="1"/>
</dbReference>
<feature type="compositionally biased region" description="Acidic residues" evidence="11">
    <location>
        <begin position="2077"/>
        <end position="2098"/>
    </location>
</feature>
<comment type="similarity">
    <text evidence="2 10">Belongs to the SCC2/Nipped-B family.</text>
</comment>
<dbReference type="GO" id="GO:0003682">
    <property type="term" value="F:chromatin binding"/>
    <property type="evidence" value="ECO:0007669"/>
    <property type="project" value="TreeGrafter"/>
</dbReference>
<keyword evidence="14" id="KW-1185">Reference proteome</keyword>
<evidence type="ECO:0000256" key="9">
    <source>
        <dbReference type="PROSITE-ProRule" id="PRU00146"/>
    </source>
</evidence>
<dbReference type="InterPro" id="IPR026003">
    <property type="entry name" value="Cohesin_HEAT"/>
</dbReference>
<dbReference type="Pfam" id="PF00628">
    <property type="entry name" value="PHD"/>
    <property type="match status" value="1"/>
</dbReference>
<dbReference type="Gene3D" id="3.30.40.10">
    <property type="entry name" value="Zinc/RING finger domain, C3HC4 (zinc finger)"/>
    <property type="match status" value="1"/>
</dbReference>
<protein>
    <recommendedName>
        <fullName evidence="10">Sister chromatid cohesion protein</fullName>
    </recommendedName>
</protein>
<accession>A0A0L0DF88</accession>
<dbReference type="SMART" id="SM00249">
    <property type="entry name" value="PHD"/>
    <property type="match status" value="1"/>
</dbReference>
<keyword evidence="5 9" id="KW-0863">Zinc-finger</keyword>
<comment type="subcellular location">
    <subcellularLocation>
        <location evidence="1 10">Nucleus</location>
    </subcellularLocation>
</comment>
<dbReference type="GO" id="GO:0010468">
    <property type="term" value="P:regulation of gene expression"/>
    <property type="evidence" value="ECO:0007669"/>
    <property type="project" value="InterPro"/>
</dbReference>
<dbReference type="InterPro" id="IPR016024">
    <property type="entry name" value="ARM-type_fold"/>
</dbReference>
<dbReference type="PROSITE" id="PS01359">
    <property type="entry name" value="ZF_PHD_1"/>
    <property type="match status" value="1"/>
</dbReference>
<feature type="compositionally biased region" description="Basic residues" evidence="11">
    <location>
        <begin position="137"/>
        <end position="151"/>
    </location>
</feature>
<dbReference type="GO" id="GO:0071169">
    <property type="term" value="P:establishment of protein localization to chromatin"/>
    <property type="evidence" value="ECO:0007669"/>
    <property type="project" value="TreeGrafter"/>
</dbReference>
<dbReference type="InterPro" id="IPR011989">
    <property type="entry name" value="ARM-like"/>
</dbReference>
<name>A0A0L0DF88_THETB</name>
<feature type="region of interest" description="Disordered" evidence="11">
    <location>
        <begin position="113"/>
        <end position="239"/>
    </location>
</feature>
<dbReference type="GeneID" id="25566171"/>
<evidence type="ECO:0000313" key="13">
    <source>
        <dbReference type="EMBL" id="KNC50944.1"/>
    </source>
</evidence>
<dbReference type="Proteomes" id="UP000054408">
    <property type="component" value="Unassembled WGS sequence"/>
</dbReference>
<dbReference type="InterPro" id="IPR033031">
    <property type="entry name" value="Scc2/Nipped-B"/>
</dbReference>
<dbReference type="InterPro" id="IPR019786">
    <property type="entry name" value="Zinc_finger_PHD-type_CS"/>
</dbReference>
<dbReference type="Gene3D" id="1.25.10.10">
    <property type="entry name" value="Leucine-rich Repeat Variant"/>
    <property type="match status" value="1"/>
</dbReference>
<evidence type="ECO:0000256" key="3">
    <source>
        <dbReference type="ARBA" id="ARBA00022723"/>
    </source>
</evidence>
<feature type="compositionally biased region" description="Low complexity" evidence="11">
    <location>
        <begin position="2007"/>
        <end position="2036"/>
    </location>
</feature>
<dbReference type="InterPro" id="IPR019787">
    <property type="entry name" value="Znf_PHD-finger"/>
</dbReference>
<dbReference type="InterPro" id="IPR001965">
    <property type="entry name" value="Znf_PHD"/>
</dbReference>
<dbReference type="Pfam" id="PF12830">
    <property type="entry name" value="Nipped-B_C"/>
    <property type="match status" value="1"/>
</dbReference>
<reference evidence="13 14" key="1">
    <citation type="submission" date="2010-05" db="EMBL/GenBank/DDBJ databases">
        <title>The Genome Sequence of Thecamonas trahens ATCC 50062.</title>
        <authorList>
            <consortium name="The Broad Institute Genome Sequencing Platform"/>
            <person name="Russ C."/>
            <person name="Cuomo C."/>
            <person name="Shea T."/>
            <person name="Young S.K."/>
            <person name="Zeng Q."/>
            <person name="Koehrsen M."/>
            <person name="Haas B."/>
            <person name="Borodovsky M."/>
            <person name="Guigo R."/>
            <person name="Alvarado L."/>
            <person name="Berlin A."/>
            <person name="Bochicchio J."/>
            <person name="Borenstein D."/>
            <person name="Chapman S."/>
            <person name="Chen Z."/>
            <person name="Freedman E."/>
            <person name="Gellesch M."/>
            <person name="Goldberg J."/>
            <person name="Griggs A."/>
            <person name="Gujja S."/>
            <person name="Heilman E."/>
            <person name="Heiman D."/>
            <person name="Hepburn T."/>
            <person name="Howarth C."/>
            <person name="Jen D."/>
            <person name="Larson L."/>
            <person name="Mehta T."/>
            <person name="Park D."/>
            <person name="Pearson M."/>
            <person name="Roberts A."/>
            <person name="Saif S."/>
            <person name="Shenoy N."/>
            <person name="Sisk P."/>
            <person name="Stolte C."/>
            <person name="Sykes S."/>
            <person name="Thomson T."/>
            <person name="Walk T."/>
            <person name="White J."/>
            <person name="Yandava C."/>
            <person name="Burger G."/>
            <person name="Gray M.W."/>
            <person name="Holland P.W.H."/>
            <person name="King N."/>
            <person name="Lang F.B.F."/>
            <person name="Roger A.J."/>
            <person name="Ruiz-Trillo I."/>
            <person name="Lander E."/>
            <person name="Nusbaum C."/>
        </authorList>
    </citation>
    <scope>NUCLEOTIDE SEQUENCE [LARGE SCALE GENOMIC DNA]</scope>
    <source>
        <strain evidence="13 14">ATCC 50062</strain>
    </source>
</reference>
<evidence type="ECO:0000256" key="6">
    <source>
        <dbReference type="ARBA" id="ARBA00022833"/>
    </source>
</evidence>
<evidence type="ECO:0000313" key="14">
    <source>
        <dbReference type="Proteomes" id="UP000054408"/>
    </source>
</evidence>
<dbReference type="OMA" id="YGNMDEV"/>
<evidence type="ECO:0000259" key="12">
    <source>
        <dbReference type="PROSITE" id="PS50016"/>
    </source>
</evidence>
<evidence type="ECO:0000256" key="7">
    <source>
        <dbReference type="ARBA" id="ARBA00023242"/>
    </source>
</evidence>
<dbReference type="GO" id="GO:0140588">
    <property type="term" value="P:chromatin looping"/>
    <property type="evidence" value="ECO:0007669"/>
    <property type="project" value="InterPro"/>
</dbReference>
<dbReference type="eggNOG" id="KOG1020">
    <property type="taxonomic scope" value="Eukaryota"/>
</dbReference>
<evidence type="ECO:0000256" key="11">
    <source>
        <dbReference type="SAM" id="MobiDB-lite"/>
    </source>
</evidence>
<dbReference type="CDD" id="cd23958">
    <property type="entry name" value="SCC2"/>
    <property type="match status" value="1"/>
</dbReference>
<feature type="region of interest" description="Disordered" evidence="11">
    <location>
        <begin position="1958"/>
        <end position="2098"/>
    </location>
</feature>
<feature type="compositionally biased region" description="Low complexity" evidence="11">
    <location>
        <begin position="172"/>
        <end position="181"/>
    </location>
</feature>
<dbReference type="PANTHER" id="PTHR21704">
    <property type="entry name" value="NIPPED-B-LIKE PROTEIN DELANGIN SCC2-RELATED"/>
    <property type="match status" value="1"/>
</dbReference>
<dbReference type="OrthoDB" id="418242at2759"/>
<evidence type="ECO:0000256" key="4">
    <source>
        <dbReference type="ARBA" id="ARBA00022737"/>
    </source>
</evidence>
<dbReference type="PROSITE" id="PS50016">
    <property type="entry name" value="ZF_PHD_2"/>
    <property type="match status" value="1"/>
</dbReference>
<evidence type="ECO:0000256" key="2">
    <source>
        <dbReference type="ARBA" id="ARBA00009252"/>
    </source>
</evidence>
<dbReference type="GO" id="GO:0090694">
    <property type="term" value="C:Scc2-Scc4 cohesin loading complex"/>
    <property type="evidence" value="ECO:0007669"/>
    <property type="project" value="TreeGrafter"/>
</dbReference>
<proteinExistence type="inferred from homology"/>
<evidence type="ECO:0000256" key="1">
    <source>
        <dbReference type="ARBA" id="ARBA00004123"/>
    </source>
</evidence>
<organism evidence="13 14">
    <name type="scientific">Thecamonas trahens ATCC 50062</name>
    <dbReference type="NCBI Taxonomy" id="461836"/>
    <lineage>
        <taxon>Eukaryota</taxon>
        <taxon>Apusozoa</taxon>
        <taxon>Apusomonadida</taxon>
        <taxon>Apusomonadidae</taxon>
        <taxon>Thecamonas</taxon>
    </lineage>
</organism>
<dbReference type="SUPFAM" id="SSF48371">
    <property type="entry name" value="ARM repeat"/>
    <property type="match status" value="1"/>
</dbReference>
<keyword evidence="8 10" id="KW-0131">Cell cycle</keyword>
<dbReference type="GO" id="GO:0008270">
    <property type="term" value="F:zinc ion binding"/>
    <property type="evidence" value="ECO:0007669"/>
    <property type="project" value="UniProtKB-KW"/>
</dbReference>
<feature type="compositionally biased region" description="Acidic residues" evidence="11">
    <location>
        <begin position="418"/>
        <end position="431"/>
    </location>
</feature>
<dbReference type="RefSeq" id="XP_013756641.1">
    <property type="nucleotide sequence ID" value="XM_013901187.1"/>
</dbReference>
<sequence>MHDSSRPPSLTSTVNASILATADIAPPTLAGPTSLVLAATGPRVSGSTKRRVMADVLASLAVPDVSYVSPLAAKVPRPLPELLDEKPELAARITPAGPLADVVAAIASSAPHLVAEPPRPKKVVKSADDEDSQLAKGKGKGKGKRRKKARIRNMAETLCPAPASAPSPPPSDASATGVAASPSPPPALPATSPSRRKRKGKPAPAWPPLANAVPPSDSGSGSGSGSDSGVAAMDYGGSHHNGPGPDALLASAPFAKFTPLLDDLLEHEELVRSAPHELHAHFPAVKMASFRAALATLARQRLLARAPLDMLLRLTALLRGVFEPASSLVLSLDAQSANAPLHPHLALALEALLTVLAIMTAPGIPRQLRSEDLIEAVLTFTKTHLRVNIFPAHDISYLRPSSASASANTLYTGRSDGESDDDDDVDDDDDGVGDHASDDNSSAPLAAGGARGKAPRARKAAKLRTVNMLTTKIIDAFAAWRALVQLTTHSDTVVLGLTSMILSTFFVEGVAPLQLATLPVIQSIFARYPLHRLTILEDILTSLDKLPVSRRGLRSYRIEHEIVPFLPGSAAAAGSPPRAIQMVSALVMLLLQSCPVLSAKVSHGDGDDDGDDENGSVSDDEANSVALAEGSTYAHALASGRAFVELFLNKAISVLGGGGPGSPNKRTRKADLATDYKALFDNFVADVLAVLDHPSWPAAEALARFISVTLASRCAGNRGMVPTAQAAFGISLLGRVAATLAAHAAAAIPAVVAPHAAATSAAAAPAEDDHTNGTPSIHASLAKLERSSSSLSSGLPPALPSSQGDPAQLGEDISCVECAIEYVGQFMISCDECARWFHGSCIGLAEADTPPLFFCDACLITALADELAASALAREAKRLQSRLRLVRLGGGDASAVAGLQAKLTALGATTIPPPRDLAQHVLLANALAIQAASAPAAKFARLYYLAQWEASSELPPMLKTVYHELAAIDVSTADFRPANMRSRKSLLSALRPSAPGGLRRSQSDAGAESVLAGAARASLDPASPTLLVPSLLGTQQLAISLALNRPLARSLPPLLSALVLALQDSSTSLRTQALRAVAAVVKTAWSHFEVPQVRSAVLGRMLDESARVRETALDLLGEALMQVLDARADPLRRSRKTGMYIVDSDDERAADDEVSGLASALPSLDALLSAMASRVLDTAVSVRVRAMKVLGQFVAKSPRHASVPWVLKRLASRIHDEEESVQDKTKALFRSLWLDDNSPLPLRARIGQILALVAILSDDDASANDNTDTETSSVLLAASSAQWFIDLMAELVGAPPSPPARGLVSQLVDEILAHDLSGFSPKVRAAPLVVRMRALFLIAQGSPAAAAPHAAQLAPYLRVAASGASTEALATLALAAEILALALPVMPRPAASFASLAETELTAALFQKPADVIPGVAKALAALTTHVTRSAARLRDAVLGKFYAFASQCAGLPLHQLTEKARRNLQRALFCMGLLVRHYDFDATLASAPLASSPSSVFAPARPDEDASPVTAVYELMLQFTSHPDANVLLRALQAAGNVWIRKPSLLEKTSRAGALAKWLAPSTPHRIHSTILRCFAQLLAAEEQERSSSHLVASTNAAAVTGKALSLKAAALAKRGTTAKRAWMGGLTMDDESDTELAYISASSGVLQTHFDAVLALVASPVAQVRAAVLQVLGLLLRQGLVHPIIAVPPLMAVACARASSATLADMAFRLLAHIADKDSDMIHSRLMDGVRLAFDQGAAGPALAAAAPVLASAPCDGAVTLPGPFFVRLYQLVASSRPRRCAWLGALVRTFEPSRAQPPPFDYLVFIAGLLAHLPYRKEDAVLYVVYEVNRLVASAGGLIEGALEAFVDGNPEVSPVLSCRDAINASSALILLLRLKRGLKIFYGLTEAKCEGYTPSRLTIDRSASPTASAFTLPSFGDPEMPDDTAIAANPHAASALHLLRAAIEADEVSVNPLITSRRKRSRASTGHSNNDDDASPTKRARGLKSTRRKPLTASRKRRRRRTAAAALDLDLDASACSGDDSDSAGASGAATRRASKRRKTRSAAALRAVAAQLEADDDPLVTSQASQARNDSESDFEPDSAAASDDDEEYEYDE</sequence>
<keyword evidence="3" id="KW-0479">Metal-binding</keyword>
<feature type="region of interest" description="Disordered" evidence="11">
    <location>
        <begin position="408"/>
        <end position="456"/>
    </location>
</feature>
<evidence type="ECO:0000256" key="5">
    <source>
        <dbReference type="ARBA" id="ARBA00022771"/>
    </source>
</evidence>
<dbReference type="GO" id="GO:1990414">
    <property type="term" value="P:replication-born double-strand break repair via sister chromatid exchange"/>
    <property type="evidence" value="ECO:0007669"/>
    <property type="project" value="TreeGrafter"/>
</dbReference>
<gene>
    <name evidence="13" type="ORF">AMSG_07194</name>
</gene>
<feature type="compositionally biased region" description="Basic residues" evidence="11">
    <location>
        <begin position="1982"/>
        <end position="2006"/>
    </location>
</feature>
<dbReference type="Pfam" id="PF12765">
    <property type="entry name" value="Cohesin_HEAT"/>
    <property type="match status" value="1"/>
</dbReference>
<evidence type="ECO:0000256" key="8">
    <source>
        <dbReference type="ARBA" id="ARBA00023306"/>
    </source>
</evidence>
<dbReference type="STRING" id="461836.A0A0L0DF88"/>
<dbReference type="GO" id="GO:0034087">
    <property type="term" value="P:establishment of mitotic sister chromatid cohesion"/>
    <property type="evidence" value="ECO:0007669"/>
    <property type="project" value="TreeGrafter"/>
</dbReference>
<dbReference type="InterPro" id="IPR011011">
    <property type="entry name" value="Znf_FYVE_PHD"/>
</dbReference>
<dbReference type="EMBL" id="GL349463">
    <property type="protein sequence ID" value="KNC50944.1"/>
    <property type="molecule type" value="Genomic_DNA"/>
</dbReference>